<comment type="caution">
    <text evidence="2">The sequence shown here is derived from an EMBL/GenBank/DDBJ whole genome shotgun (WGS) entry which is preliminary data.</text>
</comment>
<keyword evidence="3" id="KW-1185">Reference proteome</keyword>
<proteinExistence type="predicted"/>
<evidence type="ECO:0000313" key="3">
    <source>
        <dbReference type="Proteomes" id="UP001159364"/>
    </source>
</evidence>
<accession>A0AAV8UAS4</accession>
<dbReference type="PANTHER" id="PTHR11439:SF489">
    <property type="entry name" value="RNA-DIRECTED DNA POLYMERASE"/>
    <property type="match status" value="1"/>
</dbReference>
<evidence type="ECO:0000259" key="1">
    <source>
        <dbReference type="Pfam" id="PF07727"/>
    </source>
</evidence>
<dbReference type="SUPFAM" id="SSF56672">
    <property type="entry name" value="DNA/RNA polymerases"/>
    <property type="match status" value="2"/>
</dbReference>
<feature type="domain" description="Reverse transcriptase Ty1/copia-type" evidence="1">
    <location>
        <begin position="160"/>
        <end position="256"/>
    </location>
</feature>
<dbReference type="AlphaFoldDB" id="A0AAV8UAS4"/>
<sequence>MPEYFGNDGITVGNGMKIPITHSGSTKIVASNTAFTLPNTLCAPAIKRNLLSDLKTRTPLVHGRSRDGLYEWPQEPIPPPQAFAVHKTIPLDVWHHRLDRRHPSLQRASSKDTSASLPLLFPNLTHTASTHPPVSTQTLAQDRTTAITEPMPTLPQPPAPVIKRKSDGTLDRYKARLVAKGFTQRPGIDYHSTFSPVVKQTTVRVVLSIAISNNWVLRQLDVNNAFLQGDLQEEVYMSQPPGFESPTAPHHLLRVEHMHDCKAASTPMSSTATLTLYDGAPSFDATRYRTVLGKLQYLSFTRPDINYSVNKLSQFMHNPSELHWKALKRVLRYLRGTSTLGLRLHRTKDCTLSMYADADWAGDLDGRNSTSGHILFLGSNPISWASKKQQTVARSSTEAEFKAVANSVS</sequence>
<dbReference type="CDD" id="cd09272">
    <property type="entry name" value="RNase_HI_RT_Ty1"/>
    <property type="match status" value="1"/>
</dbReference>
<dbReference type="Proteomes" id="UP001159364">
    <property type="component" value="Linkage Group LG01"/>
</dbReference>
<protein>
    <recommendedName>
        <fullName evidence="1">Reverse transcriptase Ty1/copia-type domain-containing protein</fullName>
    </recommendedName>
</protein>
<dbReference type="InterPro" id="IPR043502">
    <property type="entry name" value="DNA/RNA_pol_sf"/>
</dbReference>
<dbReference type="Pfam" id="PF07727">
    <property type="entry name" value="RVT_2"/>
    <property type="match status" value="1"/>
</dbReference>
<dbReference type="EMBL" id="JAIWQS010000001">
    <property type="protein sequence ID" value="KAJ8775418.1"/>
    <property type="molecule type" value="Genomic_DNA"/>
</dbReference>
<name>A0AAV8UAS4_9ROSI</name>
<organism evidence="2 3">
    <name type="scientific">Erythroxylum novogranatense</name>
    <dbReference type="NCBI Taxonomy" id="1862640"/>
    <lineage>
        <taxon>Eukaryota</taxon>
        <taxon>Viridiplantae</taxon>
        <taxon>Streptophyta</taxon>
        <taxon>Embryophyta</taxon>
        <taxon>Tracheophyta</taxon>
        <taxon>Spermatophyta</taxon>
        <taxon>Magnoliopsida</taxon>
        <taxon>eudicotyledons</taxon>
        <taxon>Gunneridae</taxon>
        <taxon>Pentapetalae</taxon>
        <taxon>rosids</taxon>
        <taxon>fabids</taxon>
        <taxon>Malpighiales</taxon>
        <taxon>Erythroxylaceae</taxon>
        <taxon>Erythroxylum</taxon>
    </lineage>
</organism>
<dbReference type="InterPro" id="IPR013103">
    <property type="entry name" value="RVT_2"/>
</dbReference>
<dbReference type="PANTHER" id="PTHR11439">
    <property type="entry name" value="GAG-POL-RELATED RETROTRANSPOSON"/>
    <property type="match status" value="1"/>
</dbReference>
<gene>
    <name evidence="2" type="ORF">K2173_023183</name>
</gene>
<evidence type="ECO:0000313" key="2">
    <source>
        <dbReference type="EMBL" id="KAJ8775418.1"/>
    </source>
</evidence>
<reference evidence="2 3" key="1">
    <citation type="submission" date="2021-09" db="EMBL/GenBank/DDBJ databases">
        <title>Genomic insights and catalytic innovation underlie evolution of tropane alkaloids biosynthesis.</title>
        <authorList>
            <person name="Wang Y.-J."/>
            <person name="Tian T."/>
            <person name="Huang J.-P."/>
            <person name="Huang S.-X."/>
        </authorList>
    </citation>
    <scope>NUCLEOTIDE SEQUENCE [LARGE SCALE GENOMIC DNA]</scope>
    <source>
        <strain evidence="2">KIB-2018</strain>
        <tissue evidence="2">Leaf</tissue>
    </source>
</reference>